<dbReference type="Proteomes" id="UP001152888">
    <property type="component" value="Unassembled WGS sequence"/>
</dbReference>
<organism evidence="2 3">
    <name type="scientific">Acanthoscelides obtectus</name>
    <name type="common">Bean weevil</name>
    <name type="synonym">Bruchus obtectus</name>
    <dbReference type="NCBI Taxonomy" id="200917"/>
    <lineage>
        <taxon>Eukaryota</taxon>
        <taxon>Metazoa</taxon>
        <taxon>Ecdysozoa</taxon>
        <taxon>Arthropoda</taxon>
        <taxon>Hexapoda</taxon>
        <taxon>Insecta</taxon>
        <taxon>Pterygota</taxon>
        <taxon>Neoptera</taxon>
        <taxon>Endopterygota</taxon>
        <taxon>Coleoptera</taxon>
        <taxon>Polyphaga</taxon>
        <taxon>Cucujiformia</taxon>
        <taxon>Chrysomeloidea</taxon>
        <taxon>Chrysomelidae</taxon>
        <taxon>Bruchinae</taxon>
        <taxon>Bruchini</taxon>
        <taxon>Acanthoscelides</taxon>
    </lineage>
</organism>
<keyword evidence="3" id="KW-1185">Reference proteome</keyword>
<reference evidence="2" key="1">
    <citation type="submission" date="2022-03" db="EMBL/GenBank/DDBJ databases">
        <authorList>
            <person name="Sayadi A."/>
        </authorList>
    </citation>
    <scope>NUCLEOTIDE SEQUENCE</scope>
</reference>
<dbReference type="AlphaFoldDB" id="A0A9P0L137"/>
<evidence type="ECO:0000313" key="2">
    <source>
        <dbReference type="EMBL" id="CAH1985842.1"/>
    </source>
</evidence>
<proteinExistence type="predicted"/>
<dbReference type="PANTHER" id="PTHR21219">
    <property type="entry name" value="FI19613P1"/>
    <property type="match status" value="1"/>
</dbReference>
<evidence type="ECO:0000313" key="3">
    <source>
        <dbReference type="Proteomes" id="UP001152888"/>
    </source>
</evidence>
<dbReference type="EMBL" id="CAKOFQ010006987">
    <property type="protein sequence ID" value="CAH1985842.1"/>
    <property type="molecule type" value="Genomic_DNA"/>
</dbReference>
<dbReference type="PANTHER" id="PTHR21219:SF4">
    <property type="entry name" value="PID DOMAIN-CONTAINING PROTEIN"/>
    <property type="match status" value="1"/>
</dbReference>
<protein>
    <submittedName>
        <fullName evidence="2">Uncharacterized protein</fullName>
    </submittedName>
</protein>
<comment type="caution">
    <text evidence="2">The sequence shown here is derived from an EMBL/GenBank/DDBJ whole genome shotgun (WGS) entry which is preliminary data.</text>
</comment>
<accession>A0A9P0L137</accession>
<dbReference type="OrthoDB" id="5959615at2759"/>
<gene>
    <name evidence="2" type="ORF">ACAOBT_LOCUS16898</name>
</gene>
<name>A0A9P0L137_ACAOB</name>
<feature type="region of interest" description="Disordered" evidence="1">
    <location>
        <begin position="186"/>
        <end position="205"/>
    </location>
</feature>
<evidence type="ECO:0000256" key="1">
    <source>
        <dbReference type="SAM" id="MobiDB-lite"/>
    </source>
</evidence>
<sequence>MSLVNTQNRNSSSGYVSCSECSYDSDTCTCVSADKCYCSLGHKNFYKKQKGGDCPCENNVTYCDCDTDSCTESNKCYCTCGRRKSGVFEDLKKRGFMPESKQKHKKLCKKVSNTKSTQSLEYILNPSESYYEKLKNKNKYGTRNSLPSLTNSTKVDYELPHFANQGLNNLQSSMVYTRRRSEHDLGSRVFSGKGGGSANLKKSSNRKIQATTIPAETCHEALSVKKSAEIAALFTDVKLSQTTDITHLAPNFDVASAVASKNSYNKLCQVKYTKPSRNSSSRSEDRPNYVHLQKNQSVLYSKEMLVSKSRICNAKNGLYTIQSQSDESRRSSMSEGKKIRSSREFLDFDNMRNGNDTLETSLGYLP</sequence>